<dbReference type="Proteomes" id="UP000774326">
    <property type="component" value="Unassembled WGS sequence"/>
</dbReference>
<protein>
    <submittedName>
        <fullName evidence="1">Uncharacterized protein</fullName>
    </submittedName>
</protein>
<keyword evidence="2" id="KW-1185">Reference proteome</keyword>
<accession>A0A9P8TEH9</accession>
<sequence length="107" mass="12144">MGTLCYRDRRNKDQPVVLTTTTVEDTVTFDLFLDLLWVVGRHIFDEVLVGFTHDSLFTGGQLEEFGEVVLTSDWVTDVVFSQLPVQHWDSSGLVVVVVVVETTQLWV</sequence>
<evidence type="ECO:0000313" key="2">
    <source>
        <dbReference type="Proteomes" id="UP000774326"/>
    </source>
</evidence>
<dbReference type="AlphaFoldDB" id="A0A9P8TEH9"/>
<reference evidence="1" key="2">
    <citation type="submission" date="2021-01" db="EMBL/GenBank/DDBJ databases">
        <authorList>
            <person name="Schikora-Tamarit M.A."/>
        </authorList>
    </citation>
    <scope>NUCLEOTIDE SEQUENCE</scope>
    <source>
        <strain evidence="1">CBS2887</strain>
    </source>
</reference>
<name>A0A9P8TEH9_WICPI</name>
<gene>
    <name evidence="1" type="ORF">WICPIJ_009206</name>
</gene>
<proteinExistence type="predicted"/>
<evidence type="ECO:0000313" key="1">
    <source>
        <dbReference type="EMBL" id="KAH3675916.1"/>
    </source>
</evidence>
<reference evidence="1" key="1">
    <citation type="journal article" date="2021" name="Open Biol.">
        <title>Shared evolutionary footprints suggest mitochondrial oxidative damage underlies multiple complex I losses in fungi.</title>
        <authorList>
            <person name="Schikora-Tamarit M.A."/>
            <person name="Marcet-Houben M."/>
            <person name="Nosek J."/>
            <person name="Gabaldon T."/>
        </authorList>
    </citation>
    <scope>NUCLEOTIDE SEQUENCE</scope>
    <source>
        <strain evidence="1">CBS2887</strain>
    </source>
</reference>
<comment type="caution">
    <text evidence="1">The sequence shown here is derived from an EMBL/GenBank/DDBJ whole genome shotgun (WGS) entry which is preliminary data.</text>
</comment>
<dbReference type="EMBL" id="JAEUBG010005327">
    <property type="protein sequence ID" value="KAH3675916.1"/>
    <property type="molecule type" value="Genomic_DNA"/>
</dbReference>
<organism evidence="1 2">
    <name type="scientific">Wickerhamomyces pijperi</name>
    <name type="common">Yeast</name>
    <name type="synonym">Pichia pijperi</name>
    <dbReference type="NCBI Taxonomy" id="599730"/>
    <lineage>
        <taxon>Eukaryota</taxon>
        <taxon>Fungi</taxon>
        <taxon>Dikarya</taxon>
        <taxon>Ascomycota</taxon>
        <taxon>Saccharomycotina</taxon>
        <taxon>Saccharomycetes</taxon>
        <taxon>Phaffomycetales</taxon>
        <taxon>Wickerhamomycetaceae</taxon>
        <taxon>Wickerhamomyces</taxon>
    </lineage>
</organism>